<reference evidence="4 5" key="1">
    <citation type="journal article" date="2021" name="Elife">
        <title>Chloroplast acquisition without the gene transfer in kleptoplastic sea slugs, Plakobranchus ocellatus.</title>
        <authorList>
            <person name="Maeda T."/>
            <person name="Takahashi S."/>
            <person name="Yoshida T."/>
            <person name="Shimamura S."/>
            <person name="Takaki Y."/>
            <person name="Nagai Y."/>
            <person name="Toyoda A."/>
            <person name="Suzuki Y."/>
            <person name="Arimoto A."/>
            <person name="Ishii H."/>
            <person name="Satoh N."/>
            <person name="Nishiyama T."/>
            <person name="Hasebe M."/>
            <person name="Maruyama T."/>
            <person name="Minagawa J."/>
            <person name="Obokata J."/>
            <person name="Shigenobu S."/>
        </authorList>
    </citation>
    <scope>NUCLEOTIDE SEQUENCE [LARGE SCALE GENOMIC DNA]</scope>
</reference>
<accession>A0AAV4B361</accession>
<dbReference type="PROSITE" id="PS00061">
    <property type="entry name" value="ADH_SHORT"/>
    <property type="match status" value="1"/>
</dbReference>
<dbReference type="Pfam" id="PF00106">
    <property type="entry name" value="adh_short"/>
    <property type="match status" value="1"/>
</dbReference>
<keyword evidence="3" id="KW-1133">Transmembrane helix</keyword>
<dbReference type="PANTHER" id="PTHR44269">
    <property type="entry name" value="DEHYDROGENASE/REDUCTASE SDR FAMILY MEMBER 7-RELATED"/>
    <property type="match status" value="1"/>
</dbReference>
<keyword evidence="1" id="KW-0560">Oxidoreductase</keyword>
<comment type="caution">
    <text evidence="4">The sequence shown here is derived from an EMBL/GenBank/DDBJ whole genome shotgun (WGS) entry which is preliminary data.</text>
</comment>
<dbReference type="PRINTS" id="PR00080">
    <property type="entry name" value="SDRFAMILY"/>
</dbReference>
<keyword evidence="3" id="KW-0812">Transmembrane</keyword>
<dbReference type="AlphaFoldDB" id="A0AAV4B361"/>
<dbReference type="EMBL" id="BLXT01004481">
    <property type="protein sequence ID" value="GFO13183.1"/>
    <property type="molecule type" value="Genomic_DNA"/>
</dbReference>
<dbReference type="InterPro" id="IPR053011">
    <property type="entry name" value="SDR_family_member_7"/>
</dbReference>
<dbReference type="GO" id="GO:0016491">
    <property type="term" value="F:oxidoreductase activity"/>
    <property type="evidence" value="ECO:0007669"/>
    <property type="project" value="UniProtKB-KW"/>
</dbReference>
<dbReference type="PRINTS" id="PR00081">
    <property type="entry name" value="GDHRDH"/>
</dbReference>
<dbReference type="Gene3D" id="3.40.50.720">
    <property type="entry name" value="NAD(P)-binding Rossmann-like Domain"/>
    <property type="match status" value="1"/>
</dbReference>
<comment type="similarity">
    <text evidence="2">Belongs to the short-chain dehydrogenases/reductases (SDR) family.</text>
</comment>
<dbReference type="SUPFAM" id="SSF51735">
    <property type="entry name" value="NAD(P)-binding Rossmann-fold domains"/>
    <property type="match status" value="1"/>
</dbReference>
<evidence type="ECO:0000256" key="3">
    <source>
        <dbReference type="SAM" id="Phobius"/>
    </source>
</evidence>
<protein>
    <submittedName>
        <fullName evidence="4">Dehydrogenase/reductase sdr family member</fullName>
    </submittedName>
</protein>
<evidence type="ECO:0000313" key="4">
    <source>
        <dbReference type="EMBL" id="GFO13183.1"/>
    </source>
</evidence>
<sequence>MLCLVWSLFQAAAVIATLLVLALLVLILRSDADHLTVFWDRFGAKAESLAGKVVWITGASAGIGEHLAYQLTQVGCKVILSARREEQLNRVKDACLASAKCRTKADDILVLPLDVSQCDTHEDAVQTVLDKFDHIDILLNNAGRGMRGKWWEVDLKVDRELWELNILGPVSLTNCVLPHMMTRRQGHIVAVSSLLGLFPAARNRAYTGSKHAMQGYFGVLRNEMFEYNIDVTTICPGPIHSEFSTVQLTSSGKPLGRTTDFKRMSTERCAYLSCVAIANRMFESWISENPALLLMYFYQWFPTQFKWILGPRIVKAMVKGEGSDY</sequence>
<evidence type="ECO:0000256" key="1">
    <source>
        <dbReference type="ARBA" id="ARBA00023002"/>
    </source>
</evidence>
<proteinExistence type="inferred from homology"/>
<name>A0AAV4B361_9GAST</name>
<evidence type="ECO:0000313" key="5">
    <source>
        <dbReference type="Proteomes" id="UP000735302"/>
    </source>
</evidence>
<dbReference type="InterPro" id="IPR036291">
    <property type="entry name" value="NAD(P)-bd_dom_sf"/>
</dbReference>
<dbReference type="Proteomes" id="UP000735302">
    <property type="component" value="Unassembled WGS sequence"/>
</dbReference>
<dbReference type="CDD" id="cd05332">
    <property type="entry name" value="11beta-HSD1_like_SDR_c"/>
    <property type="match status" value="1"/>
</dbReference>
<gene>
    <name evidence="4" type="ORF">PoB_003968800</name>
</gene>
<keyword evidence="3" id="KW-0472">Membrane</keyword>
<evidence type="ECO:0000256" key="2">
    <source>
        <dbReference type="RuleBase" id="RU000363"/>
    </source>
</evidence>
<dbReference type="PANTHER" id="PTHR44269:SF1">
    <property type="entry name" value="DEHYDROGENASE_REDUCTASE SDR FAMILY MEMBER 7"/>
    <property type="match status" value="1"/>
</dbReference>
<dbReference type="InterPro" id="IPR020904">
    <property type="entry name" value="Sc_DH/Rdtase_CS"/>
</dbReference>
<keyword evidence="5" id="KW-1185">Reference proteome</keyword>
<dbReference type="InterPro" id="IPR002347">
    <property type="entry name" value="SDR_fam"/>
</dbReference>
<organism evidence="4 5">
    <name type="scientific">Plakobranchus ocellatus</name>
    <dbReference type="NCBI Taxonomy" id="259542"/>
    <lineage>
        <taxon>Eukaryota</taxon>
        <taxon>Metazoa</taxon>
        <taxon>Spiralia</taxon>
        <taxon>Lophotrochozoa</taxon>
        <taxon>Mollusca</taxon>
        <taxon>Gastropoda</taxon>
        <taxon>Heterobranchia</taxon>
        <taxon>Euthyneura</taxon>
        <taxon>Panpulmonata</taxon>
        <taxon>Sacoglossa</taxon>
        <taxon>Placobranchoidea</taxon>
        <taxon>Plakobranchidae</taxon>
        <taxon>Plakobranchus</taxon>
    </lineage>
</organism>
<feature type="transmembrane region" description="Helical" evidence="3">
    <location>
        <begin position="6"/>
        <end position="28"/>
    </location>
</feature>